<dbReference type="FunFam" id="2.40.240.10:FF:000001">
    <property type="entry name" value="Glutamine--tRNA ligase"/>
    <property type="match status" value="1"/>
</dbReference>
<dbReference type="EMBL" id="VNHU01000001">
    <property type="protein sequence ID" value="TYP76911.1"/>
    <property type="molecule type" value="Genomic_DNA"/>
</dbReference>
<gene>
    <name evidence="14" type="ORF">BD809_10156</name>
</gene>
<evidence type="ECO:0000313" key="14">
    <source>
        <dbReference type="EMBL" id="TYP76911.1"/>
    </source>
</evidence>
<evidence type="ECO:0000256" key="3">
    <source>
        <dbReference type="ARBA" id="ARBA00022598"/>
    </source>
</evidence>
<keyword evidence="3 9" id="KW-0436">Ligase</keyword>
<dbReference type="EC" id="6.1.1.18" evidence="8"/>
<dbReference type="NCBIfam" id="NF011291">
    <property type="entry name" value="PRK14703.1"/>
    <property type="match status" value="1"/>
</dbReference>
<evidence type="ECO:0000256" key="1">
    <source>
        <dbReference type="ARBA" id="ARBA00005594"/>
    </source>
</evidence>
<feature type="domain" description="tRNA synthetases class I (E and Q) anti-codon binding" evidence="13">
    <location>
        <begin position="460"/>
        <end position="534"/>
    </location>
</feature>
<dbReference type="GO" id="GO:0005524">
    <property type="term" value="F:ATP binding"/>
    <property type="evidence" value="ECO:0007669"/>
    <property type="project" value="UniProtKB-KW"/>
</dbReference>
<proteinExistence type="inferred from homology"/>
<keyword evidence="6 9" id="KW-0648">Protein biosynthesis</keyword>
<evidence type="ECO:0000256" key="7">
    <source>
        <dbReference type="ARBA" id="ARBA00023146"/>
    </source>
</evidence>
<dbReference type="Proteomes" id="UP000324376">
    <property type="component" value="Unassembled WGS sequence"/>
</dbReference>
<comment type="similarity">
    <text evidence="1 9">Belongs to the class-I aminoacyl-tRNA synthetase family.</text>
</comment>
<dbReference type="InterPro" id="IPR020061">
    <property type="entry name" value="Glu_tRNA_lig_a-bdl"/>
</dbReference>
<feature type="domain" description="Glutamyl/glutaminyl-tRNA synthetase class Ib anti-codon binding" evidence="12">
    <location>
        <begin position="341"/>
        <end position="441"/>
    </location>
</feature>
<dbReference type="GO" id="GO:0005829">
    <property type="term" value="C:cytosol"/>
    <property type="evidence" value="ECO:0007669"/>
    <property type="project" value="TreeGrafter"/>
</dbReference>
<dbReference type="OrthoDB" id="9801560at2"/>
<evidence type="ECO:0000259" key="13">
    <source>
        <dbReference type="Pfam" id="PF20974"/>
    </source>
</evidence>
<dbReference type="GO" id="GO:0004819">
    <property type="term" value="F:glutamine-tRNA ligase activity"/>
    <property type="evidence" value="ECO:0007669"/>
    <property type="project" value="UniProtKB-UniRule"/>
</dbReference>
<evidence type="ECO:0000256" key="8">
    <source>
        <dbReference type="NCBIfam" id="TIGR00440"/>
    </source>
</evidence>
<dbReference type="RefSeq" id="WP_148780951.1">
    <property type="nucleotide sequence ID" value="NZ_VNHU01000001.1"/>
</dbReference>
<evidence type="ECO:0000313" key="15">
    <source>
        <dbReference type="Proteomes" id="UP000324376"/>
    </source>
</evidence>
<evidence type="ECO:0000256" key="9">
    <source>
        <dbReference type="RuleBase" id="RU363037"/>
    </source>
</evidence>
<dbReference type="PROSITE" id="PS00178">
    <property type="entry name" value="AA_TRNA_LIGASE_I"/>
    <property type="match status" value="1"/>
</dbReference>
<keyword evidence="15" id="KW-1185">Reference proteome</keyword>
<dbReference type="InterPro" id="IPR020056">
    <property type="entry name" value="Rbsml_bL25/Gln-tRNA_synth_N"/>
</dbReference>
<dbReference type="Pfam" id="PF03950">
    <property type="entry name" value="tRNA-synt_1c_C"/>
    <property type="match status" value="1"/>
</dbReference>
<dbReference type="PANTHER" id="PTHR43097">
    <property type="entry name" value="GLUTAMINE-TRNA LIGASE"/>
    <property type="match status" value="1"/>
</dbReference>
<name>A0A5S5CC15_9FLAO</name>
<evidence type="ECO:0000256" key="2">
    <source>
        <dbReference type="ARBA" id="ARBA00022490"/>
    </source>
</evidence>
<feature type="domain" description="Glutamyl/glutaminyl-tRNA synthetase class Ib catalytic" evidence="11">
    <location>
        <begin position="28"/>
        <end position="338"/>
    </location>
</feature>
<accession>A0A5S5CC15</accession>
<protein>
    <recommendedName>
        <fullName evidence="8">Glutamine--tRNA ligase</fullName>
        <ecNumber evidence="8">6.1.1.18</ecNumber>
    </recommendedName>
</protein>
<dbReference type="InterPro" id="IPR014729">
    <property type="entry name" value="Rossmann-like_a/b/a_fold"/>
</dbReference>
<evidence type="ECO:0000259" key="12">
    <source>
        <dbReference type="Pfam" id="PF03950"/>
    </source>
</evidence>
<dbReference type="Pfam" id="PF00749">
    <property type="entry name" value="tRNA-synt_1c"/>
    <property type="match status" value="1"/>
</dbReference>
<keyword evidence="4 9" id="KW-0547">Nucleotide-binding</keyword>
<evidence type="ECO:0000259" key="11">
    <source>
        <dbReference type="Pfam" id="PF00749"/>
    </source>
</evidence>
<dbReference type="InterPro" id="IPR049437">
    <property type="entry name" value="tRNA-synt_1c_C2"/>
</dbReference>
<dbReference type="FunFam" id="1.10.1160.10:FF:000001">
    <property type="entry name" value="Glutamine--tRNA ligase"/>
    <property type="match status" value="1"/>
</dbReference>
<feature type="compositionally biased region" description="Polar residues" evidence="10">
    <location>
        <begin position="133"/>
        <end position="143"/>
    </location>
</feature>
<sequence>MTEEKKSLNFIEQLIEEDLKNTTRKEDLRFRFPPEPNGYLHIGHTKAIGISFGLGLRYNAPVNLRFDDTNPAKEEQEYVDAIKKDIRWLGYEWDKECYSSDYFDTLYQWTVQLIKEGKAYVDSQSAEAIADQKGTTTSPGTNSPDRDRPVEENLDLFERMKNGEFEEGSYVVRAKIDMADPNMLMRDPLMYRILKKKHHRTGDDWCIYPMYDWTHGESDYIEGVTHSLCSLEFKPHRKLYDWFLEQIAEEGKVVPKQTEFARLNLSYTIMSKRKLLRLVEEGVVSGWDDPRMPTISALRRRGYTPKSIRKFVETVGVAKRENVIDVSLLEFCVREDLNKIAPRVMAVLDPVKLIIDSYPDDQVELLDAENNPEDEKAGERQVPFSKELYIEREDFKEEAGSKYFRLTLGKEVRLKNAYIIKGESVVKNDEGDIIEIHCSYDPASRSGSGTEASKRNVKGTLHWVSIAQAIPAEIRVYDRLFLDEAPDGHKDKDYMEFINPESLKVIKGFVEPHLRTAKPLDHFQFQRLGYFNVDQDSTPESLVFNKTVGLRDTWAKEAPKQKKQVVSAKPKSTKPTIKPIDEIKKSGKKYTNLPDEKRLNLRATILQLAKEVSYEEVLPLFGTAKKKIGSRIVALMTTGVVLECNNLDLDADSKKFVLEALNDDNELLQFEAMVILKRYPDVVSQHTDRMLQIQQETENQAIKTMVQELL</sequence>
<keyword evidence="7 9" id="KW-0030">Aminoacyl-tRNA synthetase</keyword>
<keyword evidence="2" id="KW-0963">Cytoplasm</keyword>
<evidence type="ECO:0000256" key="6">
    <source>
        <dbReference type="ARBA" id="ARBA00022917"/>
    </source>
</evidence>
<dbReference type="Gene3D" id="3.40.50.620">
    <property type="entry name" value="HUPs"/>
    <property type="match status" value="1"/>
</dbReference>
<dbReference type="FunFam" id="3.40.50.620:FF:000037">
    <property type="entry name" value="Glutamine--tRNA ligase cytoplasmic"/>
    <property type="match status" value="1"/>
</dbReference>
<keyword evidence="5 9" id="KW-0067">ATP-binding</keyword>
<dbReference type="SUPFAM" id="SSF52374">
    <property type="entry name" value="Nucleotidylyl transferase"/>
    <property type="match status" value="1"/>
</dbReference>
<dbReference type="NCBIfam" id="TIGR00440">
    <property type="entry name" value="glnS"/>
    <property type="match status" value="1"/>
</dbReference>
<dbReference type="GO" id="GO:0006425">
    <property type="term" value="P:glutaminyl-tRNA aminoacylation"/>
    <property type="evidence" value="ECO:0007669"/>
    <property type="project" value="UniProtKB-UniRule"/>
</dbReference>
<dbReference type="Pfam" id="PF20974">
    <property type="entry name" value="tRNA-synt_1c_C2"/>
    <property type="match status" value="1"/>
</dbReference>
<dbReference type="InterPro" id="IPR001412">
    <property type="entry name" value="aa-tRNA-synth_I_CS"/>
</dbReference>
<evidence type="ECO:0000256" key="5">
    <source>
        <dbReference type="ARBA" id="ARBA00022840"/>
    </source>
</evidence>
<dbReference type="FunFam" id="3.90.800.10:FF:000001">
    <property type="entry name" value="Glutamine--tRNA ligase"/>
    <property type="match status" value="1"/>
</dbReference>
<reference evidence="14 15" key="1">
    <citation type="submission" date="2019-07" db="EMBL/GenBank/DDBJ databases">
        <title>Genomic Encyclopedia of Archaeal and Bacterial Type Strains, Phase II (KMG-II): from individual species to whole genera.</title>
        <authorList>
            <person name="Goeker M."/>
        </authorList>
    </citation>
    <scope>NUCLEOTIDE SEQUENCE [LARGE SCALE GENOMIC DNA]</scope>
    <source>
        <strain evidence="14 15">DSM 17527</strain>
    </source>
</reference>
<dbReference type="SUPFAM" id="SSF50715">
    <property type="entry name" value="Ribosomal protein L25-like"/>
    <property type="match status" value="1"/>
</dbReference>
<dbReference type="PANTHER" id="PTHR43097:SF5">
    <property type="entry name" value="GLUTAMATE--TRNA LIGASE"/>
    <property type="match status" value="1"/>
</dbReference>
<dbReference type="InterPro" id="IPR011035">
    <property type="entry name" value="Ribosomal_bL25/Gln-tRNA_synth"/>
</dbReference>
<dbReference type="InterPro" id="IPR050132">
    <property type="entry name" value="Gln/Glu-tRNA_Ligase"/>
</dbReference>
<dbReference type="InterPro" id="IPR004514">
    <property type="entry name" value="Gln-tRNA-synth"/>
</dbReference>
<dbReference type="InterPro" id="IPR020058">
    <property type="entry name" value="Glu/Gln-tRNA-synth_Ib_cat-dom"/>
</dbReference>
<dbReference type="InterPro" id="IPR020059">
    <property type="entry name" value="Glu/Gln-tRNA-synth_Ib_codon-bd"/>
</dbReference>
<dbReference type="AlphaFoldDB" id="A0A5S5CC15"/>
<dbReference type="Gene3D" id="3.90.800.10">
    <property type="entry name" value="Glutamyl-tRNA Synthetase, Domain 3"/>
    <property type="match status" value="1"/>
</dbReference>
<feature type="region of interest" description="Disordered" evidence="10">
    <location>
        <begin position="127"/>
        <end position="149"/>
    </location>
</feature>
<evidence type="ECO:0000256" key="10">
    <source>
        <dbReference type="SAM" id="MobiDB-lite"/>
    </source>
</evidence>
<comment type="caution">
    <text evidence="14">The sequence shown here is derived from an EMBL/GenBank/DDBJ whole genome shotgun (WGS) entry which is preliminary data.</text>
</comment>
<organism evidence="14 15">
    <name type="scientific">Aquimarina intermedia</name>
    <dbReference type="NCBI Taxonomy" id="350814"/>
    <lineage>
        <taxon>Bacteria</taxon>
        <taxon>Pseudomonadati</taxon>
        <taxon>Bacteroidota</taxon>
        <taxon>Flavobacteriia</taxon>
        <taxon>Flavobacteriales</taxon>
        <taxon>Flavobacteriaceae</taxon>
        <taxon>Aquimarina</taxon>
    </lineage>
</organism>
<dbReference type="Gene3D" id="1.10.1160.10">
    <property type="entry name" value="Glutamyl-trna Synthetase, Domain 2"/>
    <property type="match status" value="1"/>
</dbReference>
<dbReference type="Gene3D" id="2.40.240.10">
    <property type="entry name" value="Ribosomal Protein L25, Chain P"/>
    <property type="match status" value="2"/>
</dbReference>
<evidence type="ECO:0000256" key="4">
    <source>
        <dbReference type="ARBA" id="ARBA00022741"/>
    </source>
</evidence>